<name>A0ABT2ZR91_9RHOB</name>
<dbReference type="Pfam" id="PF05199">
    <property type="entry name" value="GMC_oxred_C"/>
    <property type="match status" value="1"/>
</dbReference>
<comment type="similarity">
    <text evidence="2">Belongs to the GMC oxidoreductase family.</text>
</comment>
<evidence type="ECO:0000256" key="2">
    <source>
        <dbReference type="ARBA" id="ARBA00010790"/>
    </source>
</evidence>
<proteinExistence type="inferred from homology"/>
<dbReference type="SUPFAM" id="SSF51905">
    <property type="entry name" value="FAD/NAD(P)-binding domain"/>
    <property type="match status" value="1"/>
</dbReference>
<feature type="domain" description="Glucose-methanol-choline oxidoreductase C-terminal" evidence="7">
    <location>
        <begin position="339"/>
        <end position="466"/>
    </location>
</feature>
<dbReference type="InterPro" id="IPR007867">
    <property type="entry name" value="GMC_OxRtase_C"/>
</dbReference>
<gene>
    <name evidence="8" type="ORF">OEZ71_14260</name>
</gene>
<dbReference type="Pfam" id="PF01494">
    <property type="entry name" value="FAD_binding_3"/>
    <property type="match status" value="1"/>
</dbReference>
<evidence type="ECO:0000256" key="5">
    <source>
        <dbReference type="ARBA" id="ARBA00023002"/>
    </source>
</evidence>
<accession>A0ABT2ZR91</accession>
<dbReference type="InterPro" id="IPR036188">
    <property type="entry name" value="FAD/NAD-bd_sf"/>
</dbReference>
<dbReference type="InterPro" id="IPR051473">
    <property type="entry name" value="P2Ox-like"/>
</dbReference>
<keyword evidence="4" id="KW-0274">FAD</keyword>
<evidence type="ECO:0000313" key="9">
    <source>
        <dbReference type="Proteomes" id="UP001652564"/>
    </source>
</evidence>
<dbReference type="EMBL" id="JAOWKZ010000003">
    <property type="protein sequence ID" value="MCV2873460.1"/>
    <property type="molecule type" value="Genomic_DNA"/>
</dbReference>
<dbReference type="Gene3D" id="3.50.50.60">
    <property type="entry name" value="FAD/NAD(P)-binding domain"/>
    <property type="match status" value="2"/>
</dbReference>
<organism evidence="8 9">
    <name type="scientific">Albidovulum litorale</name>
    <dbReference type="NCBI Taxonomy" id="2984134"/>
    <lineage>
        <taxon>Bacteria</taxon>
        <taxon>Pseudomonadati</taxon>
        <taxon>Pseudomonadota</taxon>
        <taxon>Alphaproteobacteria</taxon>
        <taxon>Rhodobacterales</taxon>
        <taxon>Paracoccaceae</taxon>
        <taxon>Albidovulum</taxon>
    </lineage>
</organism>
<dbReference type="PANTHER" id="PTHR42784">
    <property type="entry name" value="PYRANOSE 2-OXIDASE"/>
    <property type="match status" value="1"/>
</dbReference>
<protein>
    <submittedName>
        <fullName evidence="8">GMC family oxidoreductase</fullName>
    </submittedName>
</protein>
<evidence type="ECO:0000313" key="8">
    <source>
        <dbReference type="EMBL" id="MCV2873460.1"/>
    </source>
</evidence>
<feature type="domain" description="FAD-binding" evidence="6">
    <location>
        <begin position="15"/>
        <end position="49"/>
    </location>
</feature>
<sequence>MRVNSDFLRQADLPPVVIIGTGPAGMTLALSLEEKGIDCLLVEGGDEFYSEDSQSVYEGKTFGDEYFALDETRLRQFGGSSNHWTGLCRPLDAADFEARPELGVPGWPIKKTDLDPYDMAARDILEIGQTRDFEFSGTVDEIAFAMSPPVIFSQKYGDRIDASRHIHLSLNTSLISLVAEGRSVTHLELADAAGNRVRLSPRLVVVACGGLENSRLLLWSNEVSGDPVVAEASALGRYWMEHPHFRLGDCMLNRPLHRSDIPDWQTTYFNPRAEVMHRHGGLGFALEMPFQGPDDSLRGHMRQIGCRDLPAMLEMLSSVRGKTPTCGYTLTAAWEQAPDVDNRIVLSKEERDRFNVPRLQLHWRKTAFDLHTAKVGFELVARDIVAKGIGAVRAYRHLIDMENYTNKHGIAGHHHMGGTRMSDRAAEGVVDRNLKIHGMSNAYVLGSSVFPRAGHANPTFTIVQLALRMADHLAKRII</sequence>
<evidence type="ECO:0000259" key="6">
    <source>
        <dbReference type="Pfam" id="PF01494"/>
    </source>
</evidence>
<keyword evidence="9" id="KW-1185">Reference proteome</keyword>
<dbReference type="RefSeq" id="WP_263740666.1">
    <property type="nucleotide sequence ID" value="NZ_JAOWKZ010000003.1"/>
</dbReference>
<evidence type="ECO:0000259" key="7">
    <source>
        <dbReference type="Pfam" id="PF05199"/>
    </source>
</evidence>
<comment type="cofactor">
    <cofactor evidence="1">
        <name>FAD</name>
        <dbReference type="ChEBI" id="CHEBI:57692"/>
    </cofactor>
</comment>
<comment type="caution">
    <text evidence="8">The sequence shown here is derived from an EMBL/GenBank/DDBJ whole genome shotgun (WGS) entry which is preliminary data.</text>
</comment>
<reference evidence="8 9" key="1">
    <citation type="submission" date="2022-10" db="EMBL/GenBank/DDBJ databases">
        <title>Defluviimonas sp. nov., isolated from ocean surface sediments.</title>
        <authorList>
            <person name="He W."/>
            <person name="Wang L."/>
            <person name="Zhang D.-F."/>
        </authorList>
    </citation>
    <scope>NUCLEOTIDE SEQUENCE [LARGE SCALE GENOMIC DNA]</scope>
    <source>
        <strain evidence="8 9">WL0050</strain>
    </source>
</reference>
<dbReference type="Proteomes" id="UP001652564">
    <property type="component" value="Unassembled WGS sequence"/>
</dbReference>
<keyword evidence="5" id="KW-0560">Oxidoreductase</keyword>
<dbReference type="InterPro" id="IPR002938">
    <property type="entry name" value="FAD-bd"/>
</dbReference>
<evidence type="ECO:0000256" key="3">
    <source>
        <dbReference type="ARBA" id="ARBA00022630"/>
    </source>
</evidence>
<dbReference type="PANTHER" id="PTHR42784:SF1">
    <property type="entry name" value="PYRANOSE 2-OXIDASE"/>
    <property type="match status" value="1"/>
</dbReference>
<evidence type="ECO:0000256" key="4">
    <source>
        <dbReference type="ARBA" id="ARBA00022827"/>
    </source>
</evidence>
<evidence type="ECO:0000256" key="1">
    <source>
        <dbReference type="ARBA" id="ARBA00001974"/>
    </source>
</evidence>
<keyword evidence="3" id="KW-0285">Flavoprotein</keyword>